<feature type="chain" id="PRO_5044770095" description="UPAR/Ly6 domain-containing protein" evidence="1">
    <location>
        <begin position="36"/>
        <end position="154"/>
    </location>
</feature>
<name>A0ABD2JZ18_HETSC</name>
<evidence type="ECO:0000313" key="2">
    <source>
        <dbReference type="EMBL" id="KAL3095876.1"/>
    </source>
</evidence>
<evidence type="ECO:0008006" key="4">
    <source>
        <dbReference type="Google" id="ProtNLM"/>
    </source>
</evidence>
<sequence length="154" mass="16364">MPFFHRRQIVLRFRKFTFPLLCIAFFSAFHSSADGLSCYQGLANLSAPVSGSATQCVGVSLACVKTVDFNSGQVTRSCLATNCTVQAPQGQMAYNQQATSSGAICINNTASTFCCCYGDGCNSALSPAVGGTMTSLLRYSIPLALLLMIGRVLY</sequence>
<keyword evidence="1" id="KW-0732">Signal</keyword>
<gene>
    <name evidence="2" type="ORF">niasHS_005635</name>
</gene>
<reference evidence="2 3" key="1">
    <citation type="submission" date="2024-10" db="EMBL/GenBank/DDBJ databases">
        <authorList>
            <person name="Kim D."/>
        </authorList>
    </citation>
    <scope>NUCLEOTIDE SEQUENCE [LARGE SCALE GENOMIC DNA]</scope>
    <source>
        <strain evidence="2">Taebaek</strain>
    </source>
</reference>
<keyword evidence="3" id="KW-1185">Reference proteome</keyword>
<dbReference type="Proteomes" id="UP001620645">
    <property type="component" value="Unassembled WGS sequence"/>
</dbReference>
<dbReference type="EMBL" id="JBICCN010000078">
    <property type="protein sequence ID" value="KAL3095876.1"/>
    <property type="molecule type" value="Genomic_DNA"/>
</dbReference>
<evidence type="ECO:0000313" key="3">
    <source>
        <dbReference type="Proteomes" id="UP001620645"/>
    </source>
</evidence>
<dbReference type="AlphaFoldDB" id="A0ABD2JZ18"/>
<comment type="caution">
    <text evidence="2">The sequence shown here is derived from an EMBL/GenBank/DDBJ whole genome shotgun (WGS) entry which is preliminary data.</text>
</comment>
<feature type="signal peptide" evidence="1">
    <location>
        <begin position="1"/>
        <end position="35"/>
    </location>
</feature>
<evidence type="ECO:0000256" key="1">
    <source>
        <dbReference type="SAM" id="SignalP"/>
    </source>
</evidence>
<organism evidence="2 3">
    <name type="scientific">Heterodera schachtii</name>
    <name type="common">Sugarbeet cyst nematode worm</name>
    <name type="synonym">Tylenchus schachtii</name>
    <dbReference type="NCBI Taxonomy" id="97005"/>
    <lineage>
        <taxon>Eukaryota</taxon>
        <taxon>Metazoa</taxon>
        <taxon>Ecdysozoa</taxon>
        <taxon>Nematoda</taxon>
        <taxon>Chromadorea</taxon>
        <taxon>Rhabditida</taxon>
        <taxon>Tylenchina</taxon>
        <taxon>Tylenchomorpha</taxon>
        <taxon>Tylenchoidea</taxon>
        <taxon>Heteroderidae</taxon>
        <taxon>Heteroderinae</taxon>
        <taxon>Heterodera</taxon>
    </lineage>
</organism>
<proteinExistence type="predicted"/>
<protein>
    <recommendedName>
        <fullName evidence="4">UPAR/Ly6 domain-containing protein</fullName>
    </recommendedName>
</protein>
<accession>A0ABD2JZ18</accession>